<name>A0ABD1ZDV4_9MARC</name>
<gene>
    <name evidence="1" type="ORF">R1flu_017653</name>
</gene>
<reference evidence="1 2" key="1">
    <citation type="submission" date="2024-09" db="EMBL/GenBank/DDBJ databases">
        <title>Chromosome-scale assembly of Riccia fluitans.</title>
        <authorList>
            <person name="Paukszto L."/>
            <person name="Sawicki J."/>
            <person name="Karawczyk K."/>
            <person name="Piernik-Szablinska J."/>
            <person name="Szczecinska M."/>
            <person name="Mazdziarz M."/>
        </authorList>
    </citation>
    <scope>NUCLEOTIDE SEQUENCE [LARGE SCALE GENOMIC DNA]</scope>
    <source>
        <strain evidence="1">Rf_01</strain>
        <tissue evidence="1">Aerial parts of the thallus</tissue>
    </source>
</reference>
<comment type="caution">
    <text evidence="1">The sequence shown here is derived from an EMBL/GenBank/DDBJ whole genome shotgun (WGS) entry which is preliminary data.</text>
</comment>
<protein>
    <submittedName>
        <fullName evidence="1">Uncharacterized protein</fullName>
    </submittedName>
</protein>
<proteinExistence type="predicted"/>
<evidence type="ECO:0000313" key="1">
    <source>
        <dbReference type="EMBL" id="KAL2649525.1"/>
    </source>
</evidence>
<sequence>MVAGSFASQEEHGSIRVKLMPDCAPLSVHYLVEELKASTGPPYGLLQDAVCSQAWELKCFKCLLWLSILIQ</sequence>
<keyword evidence="2" id="KW-1185">Reference proteome</keyword>
<organism evidence="1 2">
    <name type="scientific">Riccia fluitans</name>
    <dbReference type="NCBI Taxonomy" id="41844"/>
    <lineage>
        <taxon>Eukaryota</taxon>
        <taxon>Viridiplantae</taxon>
        <taxon>Streptophyta</taxon>
        <taxon>Embryophyta</taxon>
        <taxon>Marchantiophyta</taxon>
        <taxon>Marchantiopsida</taxon>
        <taxon>Marchantiidae</taxon>
        <taxon>Marchantiales</taxon>
        <taxon>Ricciaceae</taxon>
        <taxon>Riccia</taxon>
    </lineage>
</organism>
<accession>A0ABD1ZDV4</accession>
<dbReference type="AlphaFoldDB" id="A0ABD1ZDV4"/>
<dbReference type="EMBL" id="JBHFFA010000001">
    <property type="protein sequence ID" value="KAL2649525.1"/>
    <property type="molecule type" value="Genomic_DNA"/>
</dbReference>
<evidence type="ECO:0000313" key="2">
    <source>
        <dbReference type="Proteomes" id="UP001605036"/>
    </source>
</evidence>
<dbReference type="Proteomes" id="UP001605036">
    <property type="component" value="Unassembled WGS sequence"/>
</dbReference>